<gene>
    <name evidence="2" type="ORF">SORBI_3004G144600</name>
</gene>
<evidence type="ECO:0000313" key="2">
    <source>
        <dbReference type="EMBL" id="KXG30199.1"/>
    </source>
</evidence>
<dbReference type="Gramene" id="KXG30199">
    <property type="protein sequence ID" value="KXG30199"/>
    <property type="gene ID" value="SORBI_3004G144600"/>
</dbReference>
<proteinExistence type="predicted"/>
<dbReference type="Proteomes" id="UP000000768">
    <property type="component" value="Chromosome 4"/>
</dbReference>
<dbReference type="AlphaFoldDB" id="A0A194YPP7"/>
<keyword evidence="1" id="KW-1133">Transmembrane helix</keyword>
<keyword evidence="3" id="KW-1185">Reference proteome</keyword>
<accession>A0A194YPP7</accession>
<feature type="transmembrane region" description="Helical" evidence="1">
    <location>
        <begin position="44"/>
        <end position="61"/>
    </location>
</feature>
<evidence type="ECO:0000256" key="1">
    <source>
        <dbReference type="SAM" id="Phobius"/>
    </source>
</evidence>
<keyword evidence="1" id="KW-0472">Membrane</keyword>
<dbReference type="EMBL" id="CM000763">
    <property type="protein sequence ID" value="KXG30199.1"/>
    <property type="molecule type" value="Genomic_DNA"/>
</dbReference>
<name>A0A194YPP7_SORBI</name>
<feature type="transmembrane region" description="Helical" evidence="1">
    <location>
        <begin position="14"/>
        <end position="32"/>
    </location>
</feature>
<reference evidence="2 3" key="1">
    <citation type="journal article" date="2009" name="Nature">
        <title>The Sorghum bicolor genome and the diversification of grasses.</title>
        <authorList>
            <person name="Paterson A.H."/>
            <person name="Bowers J.E."/>
            <person name="Bruggmann R."/>
            <person name="Dubchak I."/>
            <person name="Grimwood J."/>
            <person name="Gundlach H."/>
            <person name="Haberer G."/>
            <person name="Hellsten U."/>
            <person name="Mitros T."/>
            <person name="Poliakov A."/>
            <person name="Schmutz J."/>
            <person name="Spannagl M."/>
            <person name="Tang H."/>
            <person name="Wang X."/>
            <person name="Wicker T."/>
            <person name="Bharti A.K."/>
            <person name="Chapman J."/>
            <person name="Feltus F.A."/>
            <person name="Gowik U."/>
            <person name="Grigoriev I.V."/>
            <person name="Lyons E."/>
            <person name="Maher C.A."/>
            <person name="Martis M."/>
            <person name="Narechania A."/>
            <person name="Otillar R.P."/>
            <person name="Penning B.W."/>
            <person name="Salamov A.A."/>
            <person name="Wang Y."/>
            <person name="Zhang L."/>
            <person name="Carpita N.C."/>
            <person name="Freeling M."/>
            <person name="Gingle A.R."/>
            <person name="Hash C.T."/>
            <person name="Keller B."/>
            <person name="Klein P."/>
            <person name="Kresovich S."/>
            <person name="McCann M.C."/>
            <person name="Ming R."/>
            <person name="Peterson D.G."/>
            <person name="Mehboob-ur-Rahman"/>
            <person name="Ware D."/>
            <person name="Westhoff P."/>
            <person name="Mayer K.F."/>
            <person name="Messing J."/>
            <person name="Rokhsar D.S."/>
        </authorList>
    </citation>
    <scope>NUCLEOTIDE SEQUENCE [LARGE SCALE GENOMIC DNA]</scope>
    <source>
        <strain evidence="3">cv. BTx623</strain>
    </source>
</reference>
<organism evidence="2 3">
    <name type="scientific">Sorghum bicolor</name>
    <name type="common">Sorghum</name>
    <name type="synonym">Sorghum vulgare</name>
    <dbReference type="NCBI Taxonomy" id="4558"/>
    <lineage>
        <taxon>Eukaryota</taxon>
        <taxon>Viridiplantae</taxon>
        <taxon>Streptophyta</taxon>
        <taxon>Embryophyta</taxon>
        <taxon>Tracheophyta</taxon>
        <taxon>Spermatophyta</taxon>
        <taxon>Magnoliopsida</taxon>
        <taxon>Liliopsida</taxon>
        <taxon>Poales</taxon>
        <taxon>Poaceae</taxon>
        <taxon>PACMAD clade</taxon>
        <taxon>Panicoideae</taxon>
        <taxon>Andropogonodae</taxon>
        <taxon>Andropogoneae</taxon>
        <taxon>Sorghinae</taxon>
        <taxon>Sorghum</taxon>
    </lineage>
</organism>
<sequence>MFFFQDGDVVARCIYASCVSRIFMSLCNYFYAILRTSNASKHDFICFFVPVNISLIIFYVLRKSSSISYFLCIYVGK</sequence>
<evidence type="ECO:0000313" key="3">
    <source>
        <dbReference type="Proteomes" id="UP000000768"/>
    </source>
</evidence>
<keyword evidence="1" id="KW-0812">Transmembrane</keyword>
<dbReference type="InParanoid" id="A0A194YPP7"/>
<reference evidence="3" key="2">
    <citation type="journal article" date="2018" name="Plant J.">
        <title>The Sorghum bicolor reference genome: improved assembly, gene annotations, a transcriptome atlas, and signatures of genome organization.</title>
        <authorList>
            <person name="McCormick R.F."/>
            <person name="Truong S.K."/>
            <person name="Sreedasyam A."/>
            <person name="Jenkins J."/>
            <person name="Shu S."/>
            <person name="Sims D."/>
            <person name="Kennedy M."/>
            <person name="Amirebrahimi M."/>
            <person name="Weers B.D."/>
            <person name="McKinley B."/>
            <person name="Mattison A."/>
            <person name="Morishige D.T."/>
            <person name="Grimwood J."/>
            <person name="Schmutz J."/>
            <person name="Mullet J.E."/>
        </authorList>
    </citation>
    <scope>NUCLEOTIDE SEQUENCE [LARGE SCALE GENOMIC DNA]</scope>
    <source>
        <strain evidence="3">cv. BTx623</strain>
    </source>
</reference>
<protein>
    <submittedName>
        <fullName evidence="2">Uncharacterized protein</fullName>
    </submittedName>
</protein>